<dbReference type="PROSITE" id="PS51257">
    <property type="entry name" value="PROKAR_LIPOPROTEIN"/>
    <property type="match status" value="1"/>
</dbReference>
<dbReference type="InterPro" id="IPR011330">
    <property type="entry name" value="Glyco_hydro/deAcase_b/a-brl"/>
</dbReference>
<keyword evidence="3" id="KW-1185">Reference proteome</keyword>
<dbReference type="RefSeq" id="WP_331789887.1">
    <property type="nucleotide sequence ID" value="NZ_JAVFKM010000035.1"/>
</dbReference>
<proteinExistence type="predicted"/>
<dbReference type="Proteomes" id="UP001348265">
    <property type="component" value="Unassembled WGS sequence"/>
</dbReference>
<protein>
    <recommendedName>
        <fullName evidence="4">Secreted protein</fullName>
    </recommendedName>
</protein>
<evidence type="ECO:0000256" key="1">
    <source>
        <dbReference type="SAM" id="MobiDB-lite"/>
    </source>
</evidence>
<dbReference type="PROSITE" id="PS51318">
    <property type="entry name" value="TAT"/>
    <property type="match status" value="1"/>
</dbReference>
<evidence type="ECO:0008006" key="4">
    <source>
        <dbReference type="Google" id="ProtNLM"/>
    </source>
</evidence>
<gene>
    <name evidence="2" type="ORF">RB636_38230</name>
</gene>
<evidence type="ECO:0000313" key="2">
    <source>
        <dbReference type="EMBL" id="MEF3119000.1"/>
    </source>
</evidence>
<sequence>MRAISRRNVLGMGVGAAAALGVAGCSTGSGSGSGSGQDKNAVQAKAKPIGDGSTADSGPQPHQPEKPRRLEPGETPPQFVIFSWDGAGEVGNGLFPRFRKLAKDHNAAMTFFLSGLYCLPESKKHLYRPPNNKVGASDIGYLSDEHIKATLKNVREAWLEGHEIGTHFNGHFCGEARTSVKHWTPAQWQSEIDQAMDFVTKWRTNTGFTDLEPLPFDYKKELIGGRTPCLLGQENLLPTAKKLGWRYDASSPGGLQMWPKKKMGIWDFPLQQIPFPGHRFEVLSMDYNILANQSKNSTKGPPANYPHWRKEATGAYIKGFERAYETNRAPLFVGNHFEQWNGGLYMDAVEEALKHIADEKRKDVRLVSFRQFTDWLDAQDPKVVAKLQGLRVGQKPAGGWKTFLSGA</sequence>
<dbReference type="PANTHER" id="PTHR45985:SF3">
    <property type="entry name" value="CHITIN DEACETYLASE-LIKE 4"/>
    <property type="match status" value="1"/>
</dbReference>
<dbReference type="InterPro" id="IPR006311">
    <property type="entry name" value="TAT_signal"/>
</dbReference>
<feature type="region of interest" description="Disordered" evidence="1">
    <location>
        <begin position="26"/>
        <end position="78"/>
    </location>
</feature>
<evidence type="ECO:0000313" key="3">
    <source>
        <dbReference type="Proteomes" id="UP001348265"/>
    </source>
</evidence>
<name>A0ABU7X7P6_9ACTN</name>
<feature type="compositionally biased region" description="Basic and acidic residues" evidence="1">
    <location>
        <begin position="63"/>
        <end position="72"/>
    </location>
</feature>
<dbReference type="EMBL" id="JAVFKM010000035">
    <property type="protein sequence ID" value="MEF3119000.1"/>
    <property type="molecule type" value="Genomic_DNA"/>
</dbReference>
<dbReference type="InterPro" id="IPR052740">
    <property type="entry name" value="CE4"/>
</dbReference>
<dbReference type="SUPFAM" id="SSF88713">
    <property type="entry name" value="Glycoside hydrolase/deacetylase"/>
    <property type="match status" value="1"/>
</dbReference>
<accession>A0ABU7X7P6</accession>
<reference evidence="2 3" key="1">
    <citation type="submission" date="2023-08" db="EMBL/GenBank/DDBJ databases">
        <authorList>
            <person name="Sharma P."/>
            <person name="Verma V."/>
            <person name="Mohan M.K."/>
            <person name="Dubey A.K."/>
        </authorList>
    </citation>
    <scope>NUCLEOTIDE SEQUENCE [LARGE SCALE GENOMIC DNA]</scope>
    <source>
        <strain evidence="2 3">ADP4</strain>
    </source>
</reference>
<dbReference type="PANTHER" id="PTHR45985">
    <property type="match status" value="1"/>
</dbReference>
<comment type="caution">
    <text evidence="2">The sequence shown here is derived from an EMBL/GenBank/DDBJ whole genome shotgun (WGS) entry which is preliminary data.</text>
</comment>
<organism evidence="2 3">
    <name type="scientific">Streptomyces chrestomyceticus</name>
    <dbReference type="NCBI Taxonomy" id="68185"/>
    <lineage>
        <taxon>Bacteria</taxon>
        <taxon>Bacillati</taxon>
        <taxon>Actinomycetota</taxon>
        <taxon>Actinomycetes</taxon>
        <taxon>Kitasatosporales</taxon>
        <taxon>Streptomycetaceae</taxon>
        <taxon>Streptomyces</taxon>
    </lineage>
</organism>
<dbReference type="Gene3D" id="3.20.20.370">
    <property type="entry name" value="Glycoside hydrolase/deacetylase"/>
    <property type="match status" value="1"/>
</dbReference>